<evidence type="ECO:0000313" key="9">
    <source>
        <dbReference type="Proteomes" id="UP000069940"/>
    </source>
</evidence>
<dbReference type="PROSITE" id="PS50157">
    <property type="entry name" value="ZINC_FINGER_C2H2_2"/>
    <property type="match status" value="8"/>
</dbReference>
<dbReference type="GeneID" id="109411500"/>
<dbReference type="PANTHER" id="PTHR24408:SF58">
    <property type="entry name" value="TRANSCRIPTION FACTOR (TFIIIA), PUTATIVE (AFU_ORTHOLOGUE AFUA_1G05150)-RELATED"/>
    <property type="match status" value="1"/>
</dbReference>
<evidence type="ECO:0000256" key="4">
    <source>
        <dbReference type="ARBA" id="ARBA00022833"/>
    </source>
</evidence>
<dbReference type="SUPFAM" id="SSF57667">
    <property type="entry name" value="beta-beta-alpha zinc fingers"/>
    <property type="match status" value="4"/>
</dbReference>
<feature type="domain" description="C2H2-type" evidence="7">
    <location>
        <begin position="313"/>
        <end position="340"/>
    </location>
</feature>
<accession>A0ABM2A5P2</accession>
<dbReference type="PANTHER" id="PTHR24408">
    <property type="entry name" value="ZINC FINGER PROTEIN"/>
    <property type="match status" value="1"/>
</dbReference>
<dbReference type="PROSITE" id="PS00028">
    <property type="entry name" value="ZINC_FINGER_C2H2_1"/>
    <property type="match status" value="7"/>
</dbReference>
<feature type="region of interest" description="Disordered" evidence="6">
    <location>
        <begin position="677"/>
        <end position="701"/>
    </location>
</feature>
<dbReference type="Proteomes" id="UP000069940">
    <property type="component" value="Unassembled WGS sequence"/>
</dbReference>
<feature type="domain" description="C2H2-type" evidence="7">
    <location>
        <begin position="115"/>
        <end position="142"/>
    </location>
</feature>
<dbReference type="Gene3D" id="3.30.160.60">
    <property type="entry name" value="Classic Zinc Finger"/>
    <property type="match status" value="6"/>
</dbReference>
<keyword evidence="4" id="KW-0862">Zinc</keyword>
<evidence type="ECO:0000256" key="6">
    <source>
        <dbReference type="SAM" id="MobiDB-lite"/>
    </source>
</evidence>
<keyword evidence="1" id="KW-0479">Metal-binding</keyword>
<feature type="region of interest" description="Disordered" evidence="6">
    <location>
        <begin position="530"/>
        <end position="567"/>
    </location>
</feature>
<feature type="domain" description="C2H2-type" evidence="7">
    <location>
        <begin position="226"/>
        <end position="254"/>
    </location>
</feature>
<feature type="domain" description="C2H2-type" evidence="7">
    <location>
        <begin position="283"/>
        <end position="312"/>
    </location>
</feature>
<keyword evidence="2" id="KW-0677">Repeat</keyword>
<dbReference type="RefSeq" id="XP_062706501.1">
    <property type="nucleotide sequence ID" value="XM_062850517.1"/>
</dbReference>
<keyword evidence="3 5" id="KW-0863">Zinc-finger</keyword>
<evidence type="ECO:0000256" key="5">
    <source>
        <dbReference type="PROSITE-ProRule" id="PRU00042"/>
    </source>
</evidence>
<evidence type="ECO:0000256" key="2">
    <source>
        <dbReference type="ARBA" id="ARBA00022737"/>
    </source>
</evidence>
<name>A0ABM2A5P2_AEDAL</name>
<feature type="domain" description="C2H2-type" evidence="7">
    <location>
        <begin position="369"/>
        <end position="396"/>
    </location>
</feature>
<feature type="domain" description="C2H2-type" evidence="7">
    <location>
        <begin position="397"/>
        <end position="425"/>
    </location>
</feature>
<evidence type="ECO:0000256" key="1">
    <source>
        <dbReference type="ARBA" id="ARBA00022723"/>
    </source>
</evidence>
<dbReference type="EnsemblMetazoa" id="AALFPA23_024706.R36826">
    <property type="protein sequence ID" value="AALFPA23_024706.P36826"/>
    <property type="gene ID" value="AALFPA23_024706"/>
</dbReference>
<feature type="domain" description="C2H2-type" evidence="7">
    <location>
        <begin position="174"/>
        <end position="201"/>
    </location>
</feature>
<dbReference type="SMART" id="SM00355">
    <property type="entry name" value="ZnF_C2H2"/>
    <property type="match status" value="10"/>
</dbReference>
<sequence length="701" mass="78244">MDSGILLVPKLEPHSDGVVNSALGGSLSKVTIVAKEVDVGEVAYRGRMGCGGNKQKHKSGRDGELILVMEPQNPSPTKYFDKDGRPLKKELVENELLKALPGGKSLSKKRSKLTITCHKCSKLFETKIEFEFHYRKSYNQEPVYCCTTCDKQINQYKAYRLHIYRHLNSATQRYTCGTCAKVFHQKSDLNRHESVHESQSAVKASVPRTEPDRIAPAVAATANGKIACDRCEAVFANQAEIRIHVKKVHPIPKQMIECPDCGKFLSAGSLYSHRKIHSDGPKFTCEDCDKSFVQKINFIHHRKKHLPNDERPFPCAECGKAFFEKSHLQRHQFFHSEERPYKCDLCGKCYKTERCLKVHSAVHNADRPFVCTECNKGFLSSSKLRQHSNIHSGLRPFKCKYCSRDFTNFPNWLKHIRRRHKVDHRTGEKLDSVPKFMTKKKDKVDKKEAAVAKKEVLQPPKQTPQLSIKEESLPFVGENSNIDLNLVSKDDLLQPLKMEEMEDIFMELPGGGISAIVVEDEDAQHAVERPIVATTASSVSTSEPPTEEDESEPLGPTESDFVDPPPLGLSEDDSELFQFGYVQPEFDCDFSIKNEFSLRREAVNVIREIDSTSIGDAFVGSASTSSVALPAATGALVYDINAELPIFPTLISICGDEQFRLINPNFIHLPQLRRNSGSSGSNSVASGNGGPSGSGLKVELP</sequence>
<feature type="compositionally biased region" description="Low complexity" evidence="6">
    <location>
        <begin position="532"/>
        <end position="544"/>
    </location>
</feature>
<dbReference type="InterPro" id="IPR013087">
    <property type="entry name" value="Znf_C2H2_type"/>
</dbReference>
<keyword evidence="9" id="KW-1185">Reference proteome</keyword>
<dbReference type="InterPro" id="IPR036236">
    <property type="entry name" value="Znf_C2H2_sf"/>
</dbReference>
<feature type="compositionally biased region" description="Low complexity" evidence="6">
    <location>
        <begin position="677"/>
        <end position="686"/>
    </location>
</feature>
<feature type="domain" description="C2H2-type" evidence="7">
    <location>
        <begin position="341"/>
        <end position="368"/>
    </location>
</feature>
<evidence type="ECO:0000313" key="8">
    <source>
        <dbReference type="EnsemblMetazoa" id="AALFPA23_024706.P36826"/>
    </source>
</evidence>
<proteinExistence type="predicted"/>
<organism evidence="8 9">
    <name type="scientific">Aedes albopictus</name>
    <name type="common">Asian tiger mosquito</name>
    <name type="synonym">Stegomyia albopicta</name>
    <dbReference type="NCBI Taxonomy" id="7160"/>
    <lineage>
        <taxon>Eukaryota</taxon>
        <taxon>Metazoa</taxon>
        <taxon>Ecdysozoa</taxon>
        <taxon>Arthropoda</taxon>
        <taxon>Hexapoda</taxon>
        <taxon>Insecta</taxon>
        <taxon>Pterygota</taxon>
        <taxon>Neoptera</taxon>
        <taxon>Endopterygota</taxon>
        <taxon>Diptera</taxon>
        <taxon>Nematocera</taxon>
        <taxon>Culicoidea</taxon>
        <taxon>Culicidae</taxon>
        <taxon>Culicinae</taxon>
        <taxon>Aedini</taxon>
        <taxon>Aedes</taxon>
        <taxon>Stegomyia</taxon>
    </lineage>
</organism>
<protein>
    <recommendedName>
        <fullName evidence="7">C2H2-type domain-containing protein</fullName>
    </recommendedName>
</protein>
<reference evidence="9" key="1">
    <citation type="journal article" date="2015" name="Proc. Natl. Acad. Sci. U.S.A.">
        <title>Genome sequence of the Asian Tiger mosquito, Aedes albopictus, reveals insights into its biology, genetics, and evolution.</title>
        <authorList>
            <person name="Chen X.G."/>
            <person name="Jiang X."/>
            <person name="Gu J."/>
            <person name="Xu M."/>
            <person name="Wu Y."/>
            <person name="Deng Y."/>
            <person name="Zhang C."/>
            <person name="Bonizzoni M."/>
            <person name="Dermauw W."/>
            <person name="Vontas J."/>
            <person name="Armbruster P."/>
            <person name="Huang X."/>
            <person name="Yang Y."/>
            <person name="Zhang H."/>
            <person name="He W."/>
            <person name="Peng H."/>
            <person name="Liu Y."/>
            <person name="Wu K."/>
            <person name="Chen J."/>
            <person name="Lirakis M."/>
            <person name="Topalis P."/>
            <person name="Van Leeuwen T."/>
            <person name="Hall A.B."/>
            <person name="Jiang X."/>
            <person name="Thorpe C."/>
            <person name="Mueller R.L."/>
            <person name="Sun C."/>
            <person name="Waterhouse R.M."/>
            <person name="Yan G."/>
            <person name="Tu Z.J."/>
            <person name="Fang X."/>
            <person name="James A.A."/>
        </authorList>
    </citation>
    <scope>NUCLEOTIDE SEQUENCE [LARGE SCALE GENOMIC DNA]</scope>
    <source>
        <strain evidence="9">Foshan</strain>
    </source>
</reference>
<dbReference type="Pfam" id="PF00096">
    <property type="entry name" value="zf-C2H2"/>
    <property type="match status" value="4"/>
</dbReference>
<reference evidence="8" key="2">
    <citation type="submission" date="2025-05" db="UniProtKB">
        <authorList>
            <consortium name="EnsemblMetazoa"/>
        </authorList>
    </citation>
    <scope>IDENTIFICATION</scope>
    <source>
        <strain evidence="8">Foshan</strain>
    </source>
</reference>
<evidence type="ECO:0000259" key="7">
    <source>
        <dbReference type="PROSITE" id="PS50157"/>
    </source>
</evidence>
<evidence type="ECO:0000256" key="3">
    <source>
        <dbReference type="ARBA" id="ARBA00022771"/>
    </source>
</evidence>